<accession>A0AAJ8LYE5</accession>
<dbReference type="InterPro" id="IPR029063">
    <property type="entry name" value="SAM-dependent_MTases_sf"/>
</dbReference>
<feature type="region of interest" description="Disordered" evidence="1">
    <location>
        <begin position="128"/>
        <end position="160"/>
    </location>
</feature>
<dbReference type="GeneID" id="91085862"/>
<dbReference type="KEGG" id="cdep:91085862"/>
<dbReference type="RefSeq" id="XP_066067185.1">
    <property type="nucleotide sequence ID" value="XM_066211088.1"/>
</dbReference>
<feature type="compositionally biased region" description="Polar residues" evidence="1">
    <location>
        <begin position="144"/>
        <end position="154"/>
    </location>
</feature>
<dbReference type="AlphaFoldDB" id="A0AAJ8LYE5"/>
<keyword evidence="3" id="KW-1185">Reference proteome</keyword>
<dbReference type="SUPFAM" id="SSF53335">
    <property type="entry name" value="S-adenosyl-L-methionine-dependent methyltransferases"/>
    <property type="match status" value="1"/>
</dbReference>
<dbReference type="Proteomes" id="UP000094043">
    <property type="component" value="Chromosome 2"/>
</dbReference>
<reference evidence="2" key="2">
    <citation type="journal article" date="2022" name="Elife">
        <title>Obligate sexual reproduction of a homothallic fungus closely related to the Cryptococcus pathogenic species complex.</title>
        <authorList>
            <person name="Passer A.R."/>
            <person name="Clancey S.A."/>
            <person name="Shea T."/>
            <person name="David-Palma M."/>
            <person name="Averette A.F."/>
            <person name="Boekhout T."/>
            <person name="Porcel B.M."/>
            <person name="Nowrousian M."/>
            <person name="Cuomo C.A."/>
            <person name="Sun S."/>
            <person name="Heitman J."/>
            <person name="Coelho M.A."/>
        </authorList>
    </citation>
    <scope>NUCLEOTIDE SEQUENCE</scope>
    <source>
        <strain evidence="2">CBS 7841</strain>
    </source>
</reference>
<evidence type="ECO:0000313" key="2">
    <source>
        <dbReference type="EMBL" id="WVN86485.1"/>
    </source>
</evidence>
<proteinExistence type="predicted"/>
<name>A0AAJ8LYE5_9TREE</name>
<sequence length="331" mass="37333">MESVHGNLSHAMRDNYNEYGVEEYYRKVAATYRNPFFPGIKKVLWELMNKWWDQEGMSMYSGNDETKGRKPLKVLDMAAGSGEATLCLLEWAQIGCREVSLSHSSQTLYSAPDPLALLRFNPQSNQPSRPAFIPQNIRKPMVPSQMNQSTRNKNGGSGMLPPRLPERFKIDIVATDPYTSSAYTGRTGRSCYPMSFTELAQGQLPPAALDEDNSNNPEAPIWDIIICSFALHLITNPSGLFALLYELSGKAKWLIVVAPHKKPEIKENWGWSRWNLSTWSAAGEVSLYGGGIEESEDGTALEIVRDKVKLRLYRSNAYQSYRDERDYCLSS</sequence>
<protein>
    <submittedName>
        <fullName evidence="2">Uncharacterized protein</fullName>
    </submittedName>
</protein>
<evidence type="ECO:0000313" key="3">
    <source>
        <dbReference type="Proteomes" id="UP000094043"/>
    </source>
</evidence>
<dbReference type="EMBL" id="CP143785">
    <property type="protein sequence ID" value="WVN86485.1"/>
    <property type="molecule type" value="Genomic_DNA"/>
</dbReference>
<organism evidence="2 3">
    <name type="scientific">Cryptococcus depauperatus CBS 7841</name>
    <dbReference type="NCBI Taxonomy" id="1295531"/>
    <lineage>
        <taxon>Eukaryota</taxon>
        <taxon>Fungi</taxon>
        <taxon>Dikarya</taxon>
        <taxon>Basidiomycota</taxon>
        <taxon>Agaricomycotina</taxon>
        <taxon>Tremellomycetes</taxon>
        <taxon>Tremellales</taxon>
        <taxon>Cryptococcaceae</taxon>
        <taxon>Cryptococcus</taxon>
    </lineage>
</organism>
<evidence type="ECO:0000256" key="1">
    <source>
        <dbReference type="SAM" id="MobiDB-lite"/>
    </source>
</evidence>
<reference evidence="2" key="3">
    <citation type="submission" date="2024-01" db="EMBL/GenBank/DDBJ databases">
        <authorList>
            <person name="Coelho M.A."/>
            <person name="David-Palma M."/>
            <person name="Shea T."/>
            <person name="Sun S."/>
            <person name="Cuomo C.A."/>
            <person name="Heitman J."/>
        </authorList>
    </citation>
    <scope>NUCLEOTIDE SEQUENCE</scope>
    <source>
        <strain evidence="2">CBS 7841</strain>
    </source>
</reference>
<reference evidence="2" key="1">
    <citation type="submission" date="2016-06" db="EMBL/GenBank/DDBJ databases">
        <authorList>
            <person name="Cuomo C."/>
            <person name="Litvintseva A."/>
            <person name="Heitman J."/>
            <person name="Chen Y."/>
            <person name="Sun S."/>
            <person name="Springer D."/>
            <person name="Dromer F."/>
            <person name="Young S."/>
            <person name="Zeng Q."/>
            <person name="Chapman S."/>
            <person name="Gujja S."/>
            <person name="Saif S."/>
            <person name="Birren B."/>
        </authorList>
    </citation>
    <scope>NUCLEOTIDE SEQUENCE</scope>
    <source>
        <strain evidence="2">CBS 7841</strain>
    </source>
</reference>
<gene>
    <name evidence="2" type="ORF">L203_101649</name>
</gene>